<protein>
    <recommendedName>
        <fullName evidence="3">Rubrerythrin family protein</fullName>
    </recommendedName>
</protein>
<organism evidence="1 2">
    <name type="scientific">Nocardioides luteus</name>
    <dbReference type="NCBI Taxonomy" id="1844"/>
    <lineage>
        <taxon>Bacteria</taxon>
        <taxon>Bacillati</taxon>
        <taxon>Actinomycetota</taxon>
        <taxon>Actinomycetes</taxon>
        <taxon>Propionibacteriales</taxon>
        <taxon>Nocardioidaceae</taxon>
        <taxon>Nocardioides</taxon>
    </lineage>
</organism>
<gene>
    <name evidence="1" type="ORF">GCM10017579_07620</name>
</gene>
<reference evidence="1" key="1">
    <citation type="journal article" date="2014" name="Int. J. Syst. Evol. Microbiol.">
        <title>Complete genome of a new Firmicutes species belonging to the dominant human colonic microbiota ('Ruminococcus bicirculans') reveals two chromosomes and a selective capacity to utilize plant glucans.</title>
        <authorList>
            <consortium name="NISC Comparative Sequencing Program"/>
            <person name="Wegmann U."/>
            <person name="Louis P."/>
            <person name="Goesmann A."/>
            <person name="Henrissat B."/>
            <person name="Duncan S.H."/>
            <person name="Flint H.J."/>
        </authorList>
    </citation>
    <scope>NUCLEOTIDE SEQUENCE</scope>
    <source>
        <strain evidence="1">VKM Ac-1246</strain>
    </source>
</reference>
<comment type="caution">
    <text evidence="1">The sequence shown here is derived from an EMBL/GenBank/DDBJ whole genome shotgun (WGS) entry which is preliminary data.</text>
</comment>
<dbReference type="RefSeq" id="WP_189119554.1">
    <property type="nucleotide sequence ID" value="NZ_BMRK01000013.1"/>
</dbReference>
<dbReference type="EMBL" id="BSEL01000002">
    <property type="protein sequence ID" value="GLJ66726.1"/>
    <property type="molecule type" value="Genomic_DNA"/>
</dbReference>
<sequence length="160" mass="17745">MNDENLQAYLQHHWAGSSAGLALFRRVGQSHSDPQVAAEIRQLAAEMNEDRESLRDIIEQTGGKPSPVATATGRALEFAGRFKPNGRIVRRSALADLFDIEALRDAVNGKRAGWHVLLTIADEDPRLDPKQLAELMRRADDHIDRLEALHLKVGPAVFHA</sequence>
<accession>A0ABQ5SSD6</accession>
<proteinExistence type="predicted"/>
<evidence type="ECO:0008006" key="3">
    <source>
        <dbReference type="Google" id="ProtNLM"/>
    </source>
</evidence>
<evidence type="ECO:0000313" key="2">
    <source>
        <dbReference type="Proteomes" id="UP001142292"/>
    </source>
</evidence>
<evidence type="ECO:0000313" key="1">
    <source>
        <dbReference type="EMBL" id="GLJ66726.1"/>
    </source>
</evidence>
<reference evidence="1" key="2">
    <citation type="submission" date="2023-01" db="EMBL/GenBank/DDBJ databases">
        <authorList>
            <person name="Sun Q."/>
            <person name="Evtushenko L."/>
        </authorList>
    </citation>
    <scope>NUCLEOTIDE SEQUENCE</scope>
    <source>
        <strain evidence="1">VKM Ac-1246</strain>
    </source>
</reference>
<name>A0ABQ5SSD6_9ACTN</name>
<keyword evidence="2" id="KW-1185">Reference proteome</keyword>
<dbReference type="Proteomes" id="UP001142292">
    <property type="component" value="Unassembled WGS sequence"/>
</dbReference>